<dbReference type="PROSITE" id="PS00798">
    <property type="entry name" value="ALDOKETO_REDUCTASE_1"/>
    <property type="match status" value="1"/>
</dbReference>
<sequence length="322" mass="36960">MLNRITAIELSNGVHIPLLGFGTYDSTDENELTTAVKAAISAGYRHFDCAYFYQNEHIIGKAIREAISESNGTLKREDFFIVSKCWNNFHSKERVPLCLDITLKRFGIEYIDLYLIHWPMGFKEGAEDIPMDENNQVIPSNVHFTETWLVMEDLVRQGKCKSIGISNFSIEQTKEILAMCKIRPVCNQVEVNPYFQNRELVEFCHSQNIRIVAYGSLRSTTYTPQQNWVKPGNLVPQENPDVVSLAKKHNKAPAQIILRWLIQCNIVVIPKSVTPSRIAQNSQIFDFELSDQDMEIFKNLEKGSRINHFEGARLHSLYPFSD</sequence>
<dbReference type="InterPro" id="IPR036812">
    <property type="entry name" value="NAD(P)_OxRdtase_dom_sf"/>
</dbReference>
<gene>
    <name evidence="8" type="ORF">BpHYR1_014348</name>
</gene>
<keyword evidence="3" id="KW-0560">Oxidoreductase</keyword>
<evidence type="ECO:0000256" key="3">
    <source>
        <dbReference type="ARBA" id="ARBA00023002"/>
    </source>
</evidence>
<dbReference type="OrthoDB" id="416253at2759"/>
<evidence type="ECO:0000256" key="6">
    <source>
        <dbReference type="PIRSR" id="PIRSR000097-3"/>
    </source>
</evidence>
<comment type="caution">
    <text evidence="8">The sequence shown here is derived from an EMBL/GenBank/DDBJ whole genome shotgun (WGS) entry which is preliminary data.</text>
</comment>
<evidence type="ECO:0000256" key="2">
    <source>
        <dbReference type="ARBA" id="ARBA00022857"/>
    </source>
</evidence>
<dbReference type="PANTHER" id="PTHR11732">
    <property type="entry name" value="ALDO/KETO REDUCTASE"/>
    <property type="match status" value="1"/>
</dbReference>
<dbReference type="PROSITE" id="PS00062">
    <property type="entry name" value="ALDOKETO_REDUCTASE_2"/>
    <property type="match status" value="1"/>
</dbReference>
<evidence type="ECO:0000313" key="9">
    <source>
        <dbReference type="Proteomes" id="UP000276133"/>
    </source>
</evidence>
<dbReference type="PROSITE" id="PS00063">
    <property type="entry name" value="ALDOKETO_REDUCTASE_3"/>
    <property type="match status" value="1"/>
</dbReference>
<evidence type="ECO:0000256" key="1">
    <source>
        <dbReference type="ARBA" id="ARBA00007905"/>
    </source>
</evidence>
<feature type="active site" description="Proton donor" evidence="4">
    <location>
        <position position="53"/>
    </location>
</feature>
<feature type="site" description="Lowers pKa of active site Tyr" evidence="6">
    <location>
        <position position="84"/>
    </location>
</feature>
<dbReference type="FunFam" id="3.20.20.100:FF:000006">
    <property type="entry name" value="Aldo-keto reductase family 1 member A1"/>
    <property type="match status" value="1"/>
</dbReference>
<reference evidence="8 9" key="1">
    <citation type="journal article" date="2018" name="Sci. Rep.">
        <title>Genomic signatures of local adaptation to the degree of environmental predictability in rotifers.</title>
        <authorList>
            <person name="Franch-Gras L."/>
            <person name="Hahn C."/>
            <person name="Garcia-Roger E.M."/>
            <person name="Carmona M.J."/>
            <person name="Serra M."/>
            <person name="Gomez A."/>
        </authorList>
    </citation>
    <scope>NUCLEOTIDE SEQUENCE [LARGE SCALE GENOMIC DNA]</scope>
    <source>
        <strain evidence="8">HYR1</strain>
    </source>
</reference>
<dbReference type="EMBL" id="REGN01000742">
    <property type="protein sequence ID" value="RNA39524.1"/>
    <property type="molecule type" value="Genomic_DNA"/>
</dbReference>
<name>A0A3M7SUN6_BRAPC</name>
<dbReference type="PRINTS" id="PR00069">
    <property type="entry name" value="ALDKETRDTASE"/>
</dbReference>
<feature type="binding site" evidence="5">
    <location>
        <position position="117"/>
    </location>
    <ligand>
        <name>substrate</name>
    </ligand>
</feature>
<keyword evidence="2" id="KW-0521">NADP</keyword>
<dbReference type="GO" id="GO:0016491">
    <property type="term" value="F:oxidoreductase activity"/>
    <property type="evidence" value="ECO:0007669"/>
    <property type="project" value="UniProtKB-KW"/>
</dbReference>
<comment type="similarity">
    <text evidence="1">Belongs to the aldo/keto reductase family.</text>
</comment>
<protein>
    <submittedName>
        <fullName evidence="8">Aldose reductase-like</fullName>
    </submittedName>
</protein>
<dbReference type="InterPro" id="IPR023210">
    <property type="entry name" value="NADP_OxRdtase_dom"/>
</dbReference>
<dbReference type="Gene3D" id="3.20.20.100">
    <property type="entry name" value="NADP-dependent oxidoreductase domain"/>
    <property type="match status" value="1"/>
</dbReference>
<dbReference type="PIRSF" id="PIRSF000097">
    <property type="entry name" value="AKR"/>
    <property type="match status" value="1"/>
</dbReference>
<dbReference type="STRING" id="10195.A0A3M7SUN6"/>
<evidence type="ECO:0000256" key="5">
    <source>
        <dbReference type="PIRSR" id="PIRSR000097-2"/>
    </source>
</evidence>
<evidence type="ECO:0000259" key="7">
    <source>
        <dbReference type="Pfam" id="PF00248"/>
    </source>
</evidence>
<dbReference type="InterPro" id="IPR020471">
    <property type="entry name" value="AKR"/>
</dbReference>
<dbReference type="SUPFAM" id="SSF51430">
    <property type="entry name" value="NAD(P)-linked oxidoreductase"/>
    <property type="match status" value="1"/>
</dbReference>
<dbReference type="InterPro" id="IPR018170">
    <property type="entry name" value="Aldo/ket_reductase_CS"/>
</dbReference>
<organism evidence="8 9">
    <name type="scientific">Brachionus plicatilis</name>
    <name type="common">Marine rotifer</name>
    <name type="synonym">Brachionus muelleri</name>
    <dbReference type="NCBI Taxonomy" id="10195"/>
    <lineage>
        <taxon>Eukaryota</taxon>
        <taxon>Metazoa</taxon>
        <taxon>Spiralia</taxon>
        <taxon>Gnathifera</taxon>
        <taxon>Rotifera</taxon>
        <taxon>Eurotatoria</taxon>
        <taxon>Monogononta</taxon>
        <taxon>Pseudotrocha</taxon>
        <taxon>Ploima</taxon>
        <taxon>Brachionidae</taxon>
        <taxon>Brachionus</taxon>
    </lineage>
</organism>
<evidence type="ECO:0000256" key="4">
    <source>
        <dbReference type="PIRSR" id="PIRSR000097-1"/>
    </source>
</evidence>
<proteinExistence type="inferred from homology"/>
<dbReference type="Proteomes" id="UP000276133">
    <property type="component" value="Unassembled WGS sequence"/>
</dbReference>
<dbReference type="AlphaFoldDB" id="A0A3M7SUN6"/>
<feature type="domain" description="NADP-dependent oxidoreductase" evidence="7">
    <location>
        <begin position="20"/>
        <end position="300"/>
    </location>
</feature>
<evidence type="ECO:0000313" key="8">
    <source>
        <dbReference type="EMBL" id="RNA39524.1"/>
    </source>
</evidence>
<accession>A0A3M7SUN6</accession>
<keyword evidence="9" id="KW-1185">Reference proteome</keyword>
<dbReference type="Pfam" id="PF00248">
    <property type="entry name" value="Aldo_ket_red"/>
    <property type="match status" value="1"/>
</dbReference>